<keyword evidence="2" id="KW-1185">Reference proteome</keyword>
<dbReference type="EMBL" id="CALSDN010000008">
    <property type="protein sequence ID" value="CAH6722199.1"/>
    <property type="molecule type" value="Genomic_DNA"/>
</dbReference>
<accession>A0ACA9YCL5</accession>
<gene>
    <name evidence="1" type="ORF">CLIB1444_08S04104</name>
</gene>
<sequence>MDCNTNSLKDLNSFTNRNQTYQQINPQFSQFKPTNEVNNQQFESFKNNQPDFQFNPQFQGLPRDNIQFQNHHGQRNVTRDQVQSRDQFKNDWVKDFSKISIRHGETNQMNQVSNVNQMNQMNQMNHTNQMTQNNANSMYMNSGYQPMQMNRMNQMSMTQNGMTEHQELHRPEIEHELTDQQFEQEFKLLEQEHQENETKVGNQDNEQFADAAKKIKQTLESNGKFKNSNFLKLMSSISNKTVELNDQGDKLVDQQGNEVKLDEMETDLDENQANQTVVDTEQIDYHQTPHEFVPQYENKIPEQPIFQYDHYGNKIGENMHPPVKESERESIQNNLPDPLAHLKGELDANESLLAARIVSGNQVNSNDWLEDYSMDTVPPPRNNMMGDWQEVYDDYRHDDDYH</sequence>
<proteinExistence type="predicted"/>
<organism evidence="1 2">
    <name type="scientific">[Candida] jaroonii</name>
    <dbReference type="NCBI Taxonomy" id="467808"/>
    <lineage>
        <taxon>Eukaryota</taxon>
        <taxon>Fungi</taxon>
        <taxon>Dikarya</taxon>
        <taxon>Ascomycota</taxon>
        <taxon>Saccharomycotina</taxon>
        <taxon>Pichiomycetes</taxon>
        <taxon>Debaryomycetaceae</taxon>
        <taxon>Yamadazyma</taxon>
    </lineage>
</organism>
<name>A0ACA9YCL5_9ASCO</name>
<evidence type="ECO:0000313" key="1">
    <source>
        <dbReference type="EMBL" id="CAH6722199.1"/>
    </source>
</evidence>
<protein>
    <submittedName>
        <fullName evidence="1">Uncharacterized protein</fullName>
    </submittedName>
</protein>
<dbReference type="Proteomes" id="UP001152531">
    <property type="component" value="Unassembled WGS sequence"/>
</dbReference>
<reference evidence="1" key="1">
    <citation type="submission" date="2022-06" db="EMBL/GenBank/DDBJ databases">
        <authorList>
            <person name="Legras J.-L."/>
            <person name="Devillers H."/>
            <person name="Grondin C."/>
        </authorList>
    </citation>
    <scope>NUCLEOTIDE SEQUENCE</scope>
    <source>
        <strain evidence="1">CLIB 1444</strain>
    </source>
</reference>
<comment type="caution">
    <text evidence="1">The sequence shown here is derived from an EMBL/GenBank/DDBJ whole genome shotgun (WGS) entry which is preliminary data.</text>
</comment>
<evidence type="ECO:0000313" key="2">
    <source>
        <dbReference type="Proteomes" id="UP001152531"/>
    </source>
</evidence>